<reference evidence="6 7" key="1">
    <citation type="submission" date="2016-04" db="EMBL/GenBank/DDBJ databases">
        <title>A degradative enzymes factory behind the ericoid mycorrhizal symbiosis.</title>
        <authorList>
            <consortium name="DOE Joint Genome Institute"/>
            <person name="Martino E."/>
            <person name="Morin E."/>
            <person name="Grelet G."/>
            <person name="Kuo A."/>
            <person name="Kohler A."/>
            <person name="Daghino S."/>
            <person name="Barry K."/>
            <person name="Choi C."/>
            <person name="Cichocki N."/>
            <person name="Clum A."/>
            <person name="Copeland A."/>
            <person name="Hainaut M."/>
            <person name="Haridas S."/>
            <person name="Labutti K."/>
            <person name="Lindquist E."/>
            <person name="Lipzen A."/>
            <person name="Khouja H.-R."/>
            <person name="Murat C."/>
            <person name="Ohm R."/>
            <person name="Olson A."/>
            <person name="Spatafora J."/>
            <person name="Veneault-Fourrey C."/>
            <person name="Henrissat B."/>
            <person name="Grigoriev I."/>
            <person name="Martin F."/>
            <person name="Perotto S."/>
        </authorList>
    </citation>
    <scope>NUCLEOTIDE SEQUENCE [LARGE SCALE GENOMIC DNA]</scope>
    <source>
        <strain evidence="6 7">E</strain>
    </source>
</reference>
<name>A0A2J6T2N4_9HELO</name>
<protein>
    <recommendedName>
        <fullName evidence="5">FAD-binding domain-containing protein</fullName>
    </recommendedName>
</protein>
<evidence type="ECO:0000256" key="2">
    <source>
        <dbReference type="ARBA" id="ARBA00022630"/>
    </source>
</evidence>
<dbReference type="Proteomes" id="UP000235371">
    <property type="component" value="Unassembled WGS sequence"/>
</dbReference>
<keyword evidence="4" id="KW-0560">Oxidoreductase</keyword>
<dbReference type="SUPFAM" id="SSF51905">
    <property type="entry name" value="FAD/NAD(P)-binding domain"/>
    <property type="match status" value="1"/>
</dbReference>
<dbReference type="InterPro" id="IPR050641">
    <property type="entry name" value="RIFMO-like"/>
</dbReference>
<keyword evidence="7" id="KW-1185">Reference proteome</keyword>
<evidence type="ECO:0000256" key="3">
    <source>
        <dbReference type="ARBA" id="ARBA00022827"/>
    </source>
</evidence>
<dbReference type="GO" id="GO:0016709">
    <property type="term" value="F:oxidoreductase activity, acting on paired donors, with incorporation or reduction of molecular oxygen, NAD(P)H as one donor, and incorporation of one atom of oxygen"/>
    <property type="evidence" value="ECO:0007669"/>
    <property type="project" value="UniProtKB-ARBA"/>
</dbReference>
<dbReference type="InterPro" id="IPR002938">
    <property type="entry name" value="FAD-bd"/>
</dbReference>
<dbReference type="Pfam" id="PF01494">
    <property type="entry name" value="FAD_binding_3"/>
    <property type="match status" value="1"/>
</dbReference>
<keyword evidence="2" id="KW-0285">Flavoprotein</keyword>
<dbReference type="Gene3D" id="3.50.50.60">
    <property type="entry name" value="FAD/NAD(P)-binding domain"/>
    <property type="match status" value="1"/>
</dbReference>
<dbReference type="PANTHER" id="PTHR43004:SF19">
    <property type="entry name" value="BINDING MONOOXYGENASE, PUTATIVE (JCVI)-RELATED"/>
    <property type="match status" value="1"/>
</dbReference>
<dbReference type="PRINTS" id="PR00420">
    <property type="entry name" value="RNGMNOXGNASE"/>
</dbReference>
<dbReference type="GeneID" id="36595165"/>
<dbReference type="STRING" id="1095630.A0A2J6T2N4"/>
<evidence type="ECO:0000256" key="4">
    <source>
        <dbReference type="ARBA" id="ARBA00023002"/>
    </source>
</evidence>
<evidence type="ECO:0000313" key="6">
    <source>
        <dbReference type="EMBL" id="PMD57193.1"/>
    </source>
</evidence>
<feature type="domain" description="FAD-binding" evidence="5">
    <location>
        <begin position="1"/>
        <end position="306"/>
    </location>
</feature>
<dbReference type="Pfam" id="PF21274">
    <property type="entry name" value="Rng_hyd_C"/>
    <property type="match status" value="1"/>
</dbReference>
<proteinExistence type="predicted"/>
<gene>
    <name evidence="6" type="ORF">K444DRAFT_665611</name>
</gene>
<keyword evidence="3" id="KW-0274">FAD</keyword>
<organism evidence="6 7">
    <name type="scientific">Hyaloscypha bicolor E</name>
    <dbReference type="NCBI Taxonomy" id="1095630"/>
    <lineage>
        <taxon>Eukaryota</taxon>
        <taxon>Fungi</taxon>
        <taxon>Dikarya</taxon>
        <taxon>Ascomycota</taxon>
        <taxon>Pezizomycotina</taxon>
        <taxon>Leotiomycetes</taxon>
        <taxon>Helotiales</taxon>
        <taxon>Hyaloscyphaceae</taxon>
        <taxon>Hyaloscypha</taxon>
        <taxon>Hyaloscypha bicolor</taxon>
    </lineage>
</organism>
<dbReference type="OrthoDB" id="2690153at2759"/>
<dbReference type="AlphaFoldDB" id="A0A2J6T2N4"/>
<dbReference type="RefSeq" id="XP_024734097.1">
    <property type="nucleotide sequence ID" value="XM_024887089.1"/>
</dbReference>
<dbReference type="InterPro" id="IPR036188">
    <property type="entry name" value="FAD/NAD-bd_sf"/>
</dbReference>
<dbReference type="InParanoid" id="A0A2J6T2N4"/>
<dbReference type="Gene3D" id="3.40.30.120">
    <property type="match status" value="1"/>
</dbReference>
<dbReference type="Gene3D" id="3.30.9.10">
    <property type="entry name" value="D-Amino Acid Oxidase, subunit A, domain 2"/>
    <property type="match status" value="1"/>
</dbReference>
<accession>A0A2J6T2N4</accession>
<dbReference type="PANTHER" id="PTHR43004">
    <property type="entry name" value="TRK SYSTEM POTASSIUM UPTAKE PROTEIN"/>
    <property type="match status" value="1"/>
</dbReference>
<dbReference type="GO" id="GO:0071949">
    <property type="term" value="F:FAD binding"/>
    <property type="evidence" value="ECO:0007669"/>
    <property type="project" value="InterPro"/>
</dbReference>
<dbReference type="EMBL" id="KZ613847">
    <property type="protein sequence ID" value="PMD57193.1"/>
    <property type="molecule type" value="Genomic_DNA"/>
</dbReference>
<evidence type="ECO:0000256" key="1">
    <source>
        <dbReference type="ARBA" id="ARBA00001974"/>
    </source>
</evidence>
<comment type="cofactor">
    <cofactor evidence="1">
        <name>FAD</name>
        <dbReference type="ChEBI" id="CHEBI:57692"/>
    </cofactor>
</comment>
<evidence type="ECO:0000313" key="7">
    <source>
        <dbReference type="Proteomes" id="UP000235371"/>
    </source>
</evidence>
<sequence>MEIFRQYGISEDIIAAGTPPHQMSQIVWQTSLGGEGPLDRKVLGVHDTWGCKVGTERHSVYQRDAPHMPSNLPLLRSEPVLRAHAEKHNPGKILFNQKVVDFKDEGDAVLVHVETVDGRQLMYRAQYVFGADGGKTVGAALGIQMEGPKQLRKMVSVHFKADLSQYWDDRTCIAHFANPESGSGRRSGSMLPLGPSWGRHSEEWQMHFSTDVGASEFSIEDAKPRVRVLLKLPDLELEVVTVSSWVMERVLADSYRKGRIFIGGDSAHRHPPTTGLGLNTAVQDAHNIAWKLALVLKGKASPSLLAIRLQEAQLERNRIHFEALLDETSEIGKASRATLQNVINSQVIEFGAHEMDLGLFYPHGCVIADGTSPPPPDPIHEKYTPTTTPGHRLPHVWLEREGKAFSTHDLIGQNGDFLLIIDRDGQPWVGAATQAAKERNIGIRIAQITGPFKGVGENEYLDPEGRWELLKGFNKGGAILVRPDNIIGWRALGPGNSSAVSAAFDKILGTSEVSVDGHGVDKFWNKWNNPR</sequence>
<evidence type="ECO:0000259" key="5">
    <source>
        <dbReference type="Pfam" id="PF01494"/>
    </source>
</evidence>